<dbReference type="Proteomes" id="UP000762676">
    <property type="component" value="Unassembled WGS sequence"/>
</dbReference>
<sequence>MTTDEKGYDSLIQSPCWRPEFPKQEHQTEAGPMESSKRYNRSLNELPGYLRVPVLRRKDTERTQARLEAGVAGLAELRLLKEKQMALVEQTVTASIKQRHKPQRKLTKSTENLDSHVPSIKYEDGKMTPEQVKHEPRQPWRSTTSLSSITEETSRARGGDRSMVGILQGGGLCLRSSAWSPRSHQKTLHRGNRERSPTHNDQRLVPRQDRRQSSQGVNDEYKETNLNKEYAGRSCVDQPRTETVRGQTYLQRKHDENCEPNFDDSHAKHYSKEPTYSQGAILSPQYRDHIQKCSLAQTHRSNHKRSASVDMPLVSKIAPNMQKRMSWDNLLVLAGLQTKNFDPEDPEKDDTLSQSLNTPNDTHANAPPSVSTDHCTEISFNSDDIYSRVKKGRSHSFCCDNGSSFRTTGFVNSHRSNETLDKMDTESKDLVSNDQDEDVFENDSEAEKAKAIIRRASIQCETVLTGGRIRNRKIFNPLHEIDVVALRSPGPLHAVTLQYKSIPLNALPDNVENIPLRGRSASVCYGDLSTVNNNDRTNANTWEEKSSTGNLLQMQKANKNAKQLVRHSLQPILENGNKAQFGTFVKPQRDNINPNAHLKVQAESFINERSCKSLSELETKANPDDCFSNKLHFDENKSNIEVDLTESKNVNEKMCPSTRGSNSFDPPLSLHEINPQEKPVLYVPSRKDSDYETFINCPPPWPPQMTAQPDPTTSISSSKSQATDLCPQPLLPDTGGAQPQHTPDESLILYDDGYSTCDSLSPHSRLSIGPSNSSSSSSSTSDWSSLSSGSVSNVSIASAFSPSSGVSAFRRAPGFRHLRYSHPPNMPRTGSGLKTRSCSVMNSPCSTLSHVPEVSNSETAHPKSLYQDEPCSPKETGGNRVTDSLSHNQKEQQIFNSEMVFTLHEPVQNSDSVFSDGILVPSPVNLYANYDDCSSQVEYLNQSENATAVERADQSVSKYALGSNNTSKPSNSLEHVENNYALLEKGTVIQLNPSETTKASSSEEPQDASILHTKLNSYRVRMTPNKNVRQTAV</sequence>
<dbReference type="EMBL" id="BMAT01002950">
    <property type="protein sequence ID" value="GFS17208.1"/>
    <property type="molecule type" value="Genomic_DNA"/>
</dbReference>
<organism evidence="2 3">
    <name type="scientific">Elysia marginata</name>
    <dbReference type="NCBI Taxonomy" id="1093978"/>
    <lineage>
        <taxon>Eukaryota</taxon>
        <taxon>Metazoa</taxon>
        <taxon>Spiralia</taxon>
        <taxon>Lophotrochozoa</taxon>
        <taxon>Mollusca</taxon>
        <taxon>Gastropoda</taxon>
        <taxon>Heterobranchia</taxon>
        <taxon>Euthyneura</taxon>
        <taxon>Panpulmonata</taxon>
        <taxon>Sacoglossa</taxon>
        <taxon>Placobranchoidea</taxon>
        <taxon>Plakobranchidae</taxon>
        <taxon>Elysia</taxon>
    </lineage>
</organism>
<dbReference type="AlphaFoldDB" id="A0AAV4J2Z0"/>
<feature type="region of interest" description="Disordered" evidence="1">
    <location>
        <begin position="849"/>
        <end position="879"/>
    </location>
</feature>
<accession>A0AAV4J2Z0</accession>
<feature type="compositionally biased region" description="Polar residues" evidence="1">
    <location>
        <begin position="849"/>
        <end position="859"/>
    </location>
</feature>
<feature type="compositionally biased region" description="Polar residues" evidence="1">
    <location>
        <begin position="352"/>
        <end position="372"/>
    </location>
</feature>
<feature type="compositionally biased region" description="Basic and acidic residues" evidence="1">
    <location>
        <begin position="121"/>
        <end position="138"/>
    </location>
</feature>
<keyword evidence="3" id="KW-1185">Reference proteome</keyword>
<gene>
    <name evidence="2" type="ORF">ElyMa_001491300</name>
</gene>
<comment type="caution">
    <text evidence="2">The sequence shown here is derived from an EMBL/GenBank/DDBJ whole genome shotgun (WGS) entry which is preliminary data.</text>
</comment>
<feature type="compositionally biased region" description="Basic and acidic residues" evidence="1">
    <location>
        <begin position="191"/>
        <end position="212"/>
    </location>
</feature>
<reference evidence="2 3" key="1">
    <citation type="journal article" date="2021" name="Elife">
        <title>Chloroplast acquisition without the gene transfer in kleptoplastic sea slugs, Plakobranchus ocellatus.</title>
        <authorList>
            <person name="Maeda T."/>
            <person name="Takahashi S."/>
            <person name="Yoshida T."/>
            <person name="Shimamura S."/>
            <person name="Takaki Y."/>
            <person name="Nagai Y."/>
            <person name="Toyoda A."/>
            <person name="Suzuki Y."/>
            <person name="Arimoto A."/>
            <person name="Ishii H."/>
            <person name="Satoh N."/>
            <person name="Nishiyama T."/>
            <person name="Hasebe M."/>
            <person name="Maruyama T."/>
            <person name="Minagawa J."/>
            <person name="Obokata J."/>
            <person name="Shigenobu S."/>
        </authorList>
    </citation>
    <scope>NUCLEOTIDE SEQUENCE [LARGE SCALE GENOMIC DNA]</scope>
</reference>
<proteinExistence type="predicted"/>
<evidence type="ECO:0000313" key="2">
    <source>
        <dbReference type="EMBL" id="GFS17208.1"/>
    </source>
</evidence>
<feature type="compositionally biased region" description="Polar residues" evidence="1">
    <location>
        <begin position="712"/>
        <end position="723"/>
    </location>
</feature>
<feature type="region of interest" description="Disordered" evidence="1">
    <location>
        <begin position="697"/>
        <end position="749"/>
    </location>
</feature>
<feature type="region of interest" description="Disordered" evidence="1">
    <location>
        <begin position="1"/>
        <end position="40"/>
    </location>
</feature>
<evidence type="ECO:0000313" key="3">
    <source>
        <dbReference type="Proteomes" id="UP000762676"/>
    </source>
</evidence>
<feature type="region of interest" description="Disordered" evidence="1">
    <location>
        <begin position="761"/>
        <end position="787"/>
    </location>
</feature>
<feature type="region of interest" description="Disordered" evidence="1">
    <location>
        <begin position="94"/>
        <end position="163"/>
    </location>
</feature>
<feature type="region of interest" description="Disordered" evidence="1">
    <location>
        <begin position="341"/>
        <end position="372"/>
    </location>
</feature>
<feature type="region of interest" description="Disordered" evidence="1">
    <location>
        <begin position="175"/>
        <end position="225"/>
    </location>
</feature>
<name>A0AAV4J2Z0_9GAST</name>
<evidence type="ECO:0008006" key="4">
    <source>
        <dbReference type="Google" id="ProtNLM"/>
    </source>
</evidence>
<evidence type="ECO:0000256" key="1">
    <source>
        <dbReference type="SAM" id="MobiDB-lite"/>
    </source>
</evidence>
<feature type="compositionally biased region" description="Basic residues" evidence="1">
    <location>
        <begin position="97"/>
        <end position="107"/>
    </location>
</feature>
<protein>
    <recommendedName>
        <fullName evidence="4">Cytohesin Ubiquitin Protein Inducing domain-containing protein</fullName>
    </recommendedName>
</protein>
<feature type="region of interest" description="Disordered" evidence="1">
    <location>
        <begin position="995"/>
        <end position="1014"/>
    </location>
</feature>
<feature type="compositionally biased region" description="Low complexity" evidence="1">
    <location>
        <begin position="764"/>
        <end position="787"/>
    </location>
</feature>
<feature type="compositionally biased region" description="Low complexity" evidence="1">
    <location>
        <begin position="142"/>
        <end position="151"/>
    </location>
</feature>